<dbReference type="PROSITE" id="PS51918">
    <property type="entry name" value="RADICAL_SAM"/>
    <property type="match status" value="1"/>
</dbReference>
<dbReference type="RefSeq" id="WP_175149551.1">
    <property type="nucleotide sequence ID" value="NZ_CADIKK010000008.1"/>
</dbReference>
<evidence type="ECO:0000256" key="3">
    <source>
        <dbReference type="ARBA" id="ARBA00022723"/>
    </source>
</evidence>
<evidence type="ECO:0000256" key="4">
    <source>
        <dbReference type="ARBA" id="ARBA00023004"/>
    </source>
</evidence>
<dbReference type="InterPro" id="IPR013785">
    <property type="entry name" value="Aldolase_TIM"/>
</dbReference>
<dbReference type="Proteomes" id="UP000494365">
    <property type="component" value="Unassembled WGS sequence"/>
</dbReference>
<evidence type="ECO:0000313" key="7">
    <source>
        <dbReference type="EMBL" id="CAB3785894.1"/>
    </source>
</evidence>
<dbReference type="SFLD" id="SFLDS00029">
    <property type="entry name" value="Radical_SAM"/>
    <property type="match status" value="1"/>
</dbReference>
<dbReference type="GO" id="GO:0016491">
    <property type="term" value="F:oxidoreductase activity"/>
    <property type="evidence" value="ECO:0007669"/>
    <property type="project" value="UniProtKB-KW"/>
</dbReference>
<dbReference type="Pfam" id="PF04055">
    <property type="entry name" value="Radical_SAM"/>
    <property type="match status" value="1"/>
</dbReference>
<dbReference type="EC" id="1.21.98.4" evidence="7"/>
<gene>
    <name evidence="7" type="primary">pqqE_1</name>
    <name evidence="7" type="ORF">LMG28614_02231</name>
</gene>
<feature type="domain" description="Radical SAM core" evidence="6">
    <location>
        <begin position="6"/>
        <end position="222"/>
    </location>
</feature>
<dbReference type="PANTHER" id="PTHR11228:SF7">
    <property type="entry name" value="PQQA PEPTIDE CYCLASE"/>
    <property type="match status" value="1"/>
</dbReference>
<reference evidence="7 8" key="1">
    <citation type="submission" date="2020-04" db="EMBL/GenBank/DDBJ databases">
        <authorList>
            <person name="De Canck E."/>
        </authorList>
    </citation>
    <scope>NUCLEOTIDE SEQUENCE [LARGE SCALE GENOMIC DNA]</scope>
    <source>
        <strain evidence="7 8">LMG 28614</strain>
    </source>
</reference>
<dbReference type="GO" id="GO:0051536">
    <property type="term" value="F:iron-sulfur cluster binding"/>
    <property type="evidence" value="ECO:0007669"/>
    <property type="project" value="UniProtKB-KW"/>
</dbReference>
<dbReference type="PANTHER" id="PTHR11228">
    <property type="entry name" value="RADICAL SAM DOMAIN PROTEIN"/>
    <property type="match status" value="1"/>
</dbReference>
<dbReference type="InterPro" id="IPR050377">
    <property type="entry name" value="Radical_SAM_PqqE_MftC-like"/>
</dbReference>
<dbReference type="SFLD" id="SFLDG01067">
    <property type="entry name" value="SPASM/twitch_domain_containing"/>
    <property type="match status" value="1"/>
</dbReference>
<keyword evidence="7" id="KW-0560">Oxidoreductase</keyword>
<dbReference type="AlphaFoldDB" id="A0A6S7BE26"/>
<keyword evidence="5" id="KW-0411">Iron-sulfur</keyword>
<protein>
    <submittedName>
        <fullName evidence="7">PqqA peptide cyclase</fullName>
        <ecNumber evidence="7">1.21.98.4</ecNumber>
    </submittedName>
</protein>
<dbReference type="Gene3D" id="3.20.20.70">
    <property type="entry name" value="Aldolase class I"/>
    <property type="match status" value="1"/>
</dbReference>
<keyword evidence="3" id="KW-0479">Metal-binding</keyword>
<proteinExistence type="predicted"/>
<evidence type="ECO:0000256" key="2">
    <source>
        <dbReference type="ARBA" id="ARBA00022691"/>
    </source>
</evidence>
<dbReference type="CDD" id="cd01335">
    <property type="entry name" value="Radical_SAM"/>
    <property type="match status" value="1"/>
</dbReference>
<comment type="cofactor">
    <cofactor evidence="1">
        <name>[4Fe-4S] cluster</name>
        <dbReference type="ChEBI" id="CHEBI:49883"/>
    </cofactor>
</comment>
<dbReference type="SUPFAM" id="SSF102114">
    <property type="entry name" value="Radical SAM enzymes"/>
    <property type="match status" value="1"/>
</dbReference>
<evidence type="ECO:0000259" key="6">
    <source>
        <dbReference type="PROSITE" id="PS51918"/>
    </source>
</evidence>
<organism evidence="7 8">
    <name type="scientific">Paraburkholderia ultramafica</name>
    <dbReference type="NCBI Taxonomy" id="1544867"/>
    <lineage>
        <taxon>Bacteria</taxon>
        <taxon>Pseudomonadati</taxon>
        <taxon>Pseudomonadota</taxon>
        <taxon>Betaproteobacteria</taxon>
        <taxon>Burkholderiales</taxon>
        <taxon>Burkholderiaceae</taxon>
        <taxon>Paraburkholderia</taxon>
    </lineage>
</organism>
<dbReference type="InterPro" id="IPR058240">
    <property type="entry name" value="rSAM_sf"/>
</dbReference>
<dbReference type="EMBL" id="CADIKK010000008">
    <property type="protein sequence ID" value="CAB3785894.1"/>
    <property type="molecule type" value="Genomic_DNA"/>
</dbReference>
<sequence length="287" mass="32380">MTADFNARATRVVLNFSHRCALNCEWCYVPFETTRAQRHVVTGIVDRIASLRFQTITFGGGDPFQYPYIRDLAERAKAAGLIVHIDTHGKSLTQSLANRQLVSKTIDLIGLPLDGPNSNVHDDMRSSSGHFDIVMRRLRWLNSIGAQFKINTVVSRRNVDSLAELAMHVRDLAPWRWSIYQYMSLGPGARVSTVHSLELAEFHSAISRLREKLGSQNESLIEVSDKDSRRLTYPIVHHDGTVFVHSKERVDSLQHVCSIFDPQARQAIDEICGAERAAAVTRYLAIR</sequence>
<dbReference type="GO" id="GO:0046872">
    <property type="term" value="F:metal ion binding"/>
    <property type="evidence" value="ECO:0007669"/>
    <property type="project" value="UniProtKB-KW"/>
</dbReference>
<evidence type="ECO:0000256" key="5">
    <source>
        <dbReference type="ARBA" id="ARBA00023014"/>
    </source>
</evidence>
<name>A0A6S7BE26_9BURK</name>
<keyword evidence="2" id="KW-0949">S-adenosyl-L-methionine</keyword>
<keyword evidence="8" id="KW-1185">Reference proteome</keyword>
<accession>A0A6S7BE26</accession>
<evidence type="ECO:0000256" key="1">
    <source>
        <dbReference type="ARBA" id="ARBA00001966"/>
    </source>
</evidence>
<keyword evidence="4" id="KW-0408">Iron</keyword>
<dbReference type="InterPro" id="IPR007197">
    <property type="entry name" value="rSAM"/>
</dbReference>
<evidence type="ECO:0000313" key="8">
    <source>
        <dbReference type="Proteomes" id="UP000494365"/>
    </source>
</evidence>